<dbReference type="SUPFAM" id="SSF110849">
    <property type="entry name" value="ParB/Sulfiredoxin"/>
    <property type="match status" value="1"/>
</dbReference>
<keyword evidence="2" id="KW-1185">Reference proteome</keyword>
<gene>
    <name evidence="1" type="ORF">SAMN05443429_1124</name>
</gene>
<evidence type="ECO:0000313" key="1">
    <source>
        <dbReference type="EMBL" id="SHJ19613.1"/>
    </source>
</evidence>
<dbReference type="AlphaFoldDB" id="A0A1M6HBW2"/>
<name>A0A1M6HBW2_9FLAO</name>
<organism evidence="1 2">
    <name type="scientific">Cruoricaptor ignavus</name>
    <dbReference type="NCBI Taxonomy" id="1118202"/>
    <lineage>
        <taxon>Bacteria</taxon>
        <taxon>Pseudomonadati</taxon>
        <taxon>Bacteroidota</taxon>
        <taxon>Flavobacteriia</taxon>
        <taxon>Flavobacteriales</taxon>
        <taxon>Weeksellaceae</taxon>
        <taxon>Cruoricaptor</taxon>
    </lineage>
</organism>
<dbReference type="Proteomes" id="UP000184335">
    <property type="component" value="Unassembled WGS sequence"/>
</dbReference>
<dbReference type="InterPro" id="IPR036086">
    <property type="entry name" value="ParB/Sulfiredoxin_sf"/>
</dbReference>
<evidence type="ECO:0000313" key="2">
    <source>
        <dbReference type="Proteomes" id="UP000184335"/>
    </source>
</evidence>
<sequence length="198" mass="23237">MDGNFMKTIDIKVPFIDTVEDFLQLQEQEIYNEKGIDFPVLYPKMVHKSLVEANDYNPNYVAKDKMKLLKISIEENGFCFGIISIFDYEKRKFVIVDGDHRNQITGEKWLKLNYKPLIVLNHSMDKRLAATMQFNKARGVHRIEGNAELVQRMLNEGVEEIVICKTLGIDADEFLRLKRLRKIADVYIDREFSKSWEI</sequence>
<dbReference type="STRING" id="1118202.SAMN05443429_1124"/>
<proteinExistence type="predicted"/>
<reference evidence="1 2" key="1">
    <citation type="submission" date="2016-11" db="EMBL/GenBank/DDBJ databases">
        <authorList>
            <person name="Jaros S."/>
            <person name="Januszkiewicz K."/>
            <person name="Wedrychowicz H."/>
        </authorList>
    </citation>
    <scope>NUCLEOTIDE SEQUENCE [LARGE SCALE GENOMIC DNA]</scope>
    <source>
        <strain evidence="1 2">DSM 25479</strain>
    </source>
</reference>
<dbReference type="EMBL" id="FQYI01000012">
    <property type="protein sequence ID" value="SHJ19613.1"/>
    <property type="molecule type" value="Genomic_DNA"/>
</dbReference>
<protein>
    <submittedName>
        <fullName evidence="1">ParB-like nuclease domain-containing protein</fullName>
    </submittedName>
</protein>
<accession>A0A1M6HBW2</accession>